<sequence>MLARVGYSDNGTAPDRRQDPVRRFLFDTADSVWCAGVTTDDLIETARALVLAFPELCVRRPDPLPDDVLRVVDKGTGGGPVALAYQGFDLGTGRLAVYARFVTAAADFGCSP</sequence>
<keyword evidence="2" id="KW-1185">Reference proteome</keyword>
<organism evidence="1 2">
    <name type="scientific">Nocardia acididurans</name>
    <dbReference type="NCBI Taxonomy" id="2802282"/>
    <lineage>
        <taxon>Bacteria</taxon>
        <taxon>Bacillati</taxon>
        <taxon>Actinomycetota</taxon>
        <taxon>Actinomycetes</taxon>
        <taxon>Mycobacteriales</taxon>
        <taxon>Nocardiaceae</taxon>
        <taxon>Nocardia</taxon>
    </lineage>
</organism>
<dbReference type="EMBL" id="JAERRJ010000008">
    <property type="protein sequence ID" value="MBL1076968.1"/>
    <property type="molecule type" value="Genomic_DNA"/>
</dbReference>
<comment type="caution">
    <text evidence="1">The sequence shown here is derived from an EMBL/GenBank/DDBJ whole genome shotgun (WGS) entry which is preliminary data.</text>
</comment>
<proteinExistence type="predicted"/>
<name>A0ABS1M8J7_9NOCA</name>
<dbReference type="Proteomes" id="UP000602198">
    <property type="component" value="Unassembled WGS sequence"/>
</dbReference>
<evidence type="ECO:0000313" key="2">
    <source>
        <dbReference type="Proteomes" id="UP000602198"/>
    </source>
</evidence>
<accession>A0ABS1M8J7</accession>
<dbReference type="RefSeq" id="WP_201949548.1">
    <property type="nucleotide sequence ID" value="NZ_JAERRJ010000008.1"/>
</dbReference>
<evidence type="ECO:0000313" key="1">
    <source>
        <dbReference type="EMBL" id="MBL1076968.1"/>
    </source>
</evidence>
<reference evidence="1 2" key="1">
    <citation type="submission" date="2021-01" db="EMBL/GenBank/DDBJ databases">
        <title>WGS of actinomycetes isolated from Thailand.</title>
        <authorList>
            <person name="Thawai C."/>
        </authorList>
    </citation>
    <scope>NUCLEOTIDE SEQUENCE [LARGE SCALE GENOMIC DNA]</scope>
    <source>
        <strain evidence="1 2">LPG 2</strain>
    </source>
</reference>
<protein>
    <submittedName>
        <fullName evidence="1">Uncharacterized protein</fullName>
    </submittedName>
</protein>
<gene>
    <name evidence="1" type="ORF">JK358_21460</name>
</gene>